<sequence length="136" mass="15313">MPSVAVKLYNVFFKTEFKHRLKTPTHLESRPDLKSQSSPPILLSSTASPPNHNNAAPKPRSKHGSASARDSNSFASRHNNYGSSTVMQRKESMRRNHAGNDVVEGLNLMSNGVYRDTCRRWTIDGDSLELSLFQWQ</sequence>
<dbReference type="EMBL" id="JASCZI010121244">
    <property type="protein sequence ID" value="MED6160773.1"/>
    <property type="molecule type" value="Genomic_DNA"/>
</dbReference>
<reference evidence="2 3" key="1">
    <citation type="journal article" date="2023" name="Plants (Basel)">
        <title>Bridging the Gap: Combining Genomics and Transcriptomics Approaches to Understand Stylosanthes scabra, an Orphan Legume from the Brazilian Caatinga.</title>
        <authorList>
            <person name="Ferreira-Neto J.R.C."/>
            <person name="da Silva M.D."/>
            <person name="Binneck E."/>
            <person name="de Melo N.F."/>
            <person name="da Silva R.H."/>
            <person name="de Melo A.L.T.M."/>
            <person name="Pandolfi V."/>
            <person name="Bustamante F.O."/>
            <person name="Brasileiro-Vidal A.C."/>
            <person name="Benko-Iseppon A.M."/>
        </authorList>
    </citation>
    <scope>NUCLEOTIDE SEQUENCE [LARGE SCALE GENOMIC DNA]</scope>
    <source>
        <tissue evidence="2">Leaves</tissue>
    </source>
</reference>
<organism evidence="2 3">
    <name type="scientific">Stylosanthes scabra</name>
    <dbReference type="NCBI Taxonomy" id="79078"/>
    <lineage>
        <taxon>Eukaryota</taxon>
        <taxon>Viridiplantae</taxon>
        <taxon>Streptophyta</taxon>
        <taxon>Embryophyta</taxon>
        <taxon>Tracheophyta</taxon>
        <taxon>Spermatophyta</taxon>
        <taxon>Magnoliopsida</taxon>
        <taxon>eudicotyledons</taxon>
        <taxon>Gunneridae</taxon>
        <taxon>Pentapetalae</taxon>
        <taxon>rosids</taxon>
        <taxon>fabids</taxon>
        <taxon>Fabales</taxon>
        <taxon>Fabaceae</taxon>
        <taxon>Papilionoideae</taxon>
        <taxon>50 kb inversion clade</taxon>
        <taxon>dalbergioids sensu lato</taxon>
        <taxon>Dalbergieae</taxon>
        <taxon>Pterocarpus clade</taxon>
        <taxon>Stylosanthes</taxon>
    </lineage>
</organism>
<dbReference type="Proteomes" id="UP001341840">
    <property type="component" value="Unassembled WGS sequence"/>
</dbReference>
<proteinExistence type="predicted"/>
<evidence type="ECO:0000256" key="1">
    <source>
        <dbReference type="SAM" id="MobiDB-lite"/>
    </source>
</evidence>
<keyword evidence="3" id="KW-1185">Reference proteome</keyword>
<evidence type="ECO:0000313" key="3">
    <source>
        <dbReference type="Proteomes" id="UP001341840"/>
    </source>
</evidence>
<feature type="compositionally biased region" description="Polar residues" evidence="1">
    <location>
        <begin position="34"/>
        <end position="54"/>
    </location>
</feature>
<gene>
    <name evidence="2" type="ORF">PIB30_054461</name>
</gene>
<feature type="region of interest" description="Disordered" evidence="1">
    <location>
        <begin position="24"/>
        <end position="97"/>
    </location>
</feature>
<accession>A0ABU6UMA0</accession>
<comment type="caution">
    <text evidence="2">The sequence shown here is derived from an EMBL/GenBank/DDBJ whole genome shotgun (WGS) entry which is preliminary data.</text>
</comment>
<protein>
    <submittedName>
        <fullName evidence="2">Uncharacterized protein</fullName>
    </submittedName>
</protein>
<evidence type="ECO:0000313" key="2">
    <source>
        <dbReference type="EMBL" id="MED6160773.1"/>
    </source>
</evidence>
<name>A0ABU6UMA0_9FABA</name>
<feature type="compositionally biased region" description="Polar residues" evidence="1">
    <location>
        <begin position="68"/>
        <end position="87"/>
    </location>
</feature>